<evidence type="ECO:0000259" key="2">
    <source>
        <dbReference type="PROSITE" id="PS51708"/>
    </source>
</evidence>
<dbReference type="SMART" id="SM01118">
    <property type="entry name" value="CYTH"/>
    <property type="match status" value="1"/>
</dbReference>
<dbReference type="SMART" id="SM00880">
    <property type="entry name" value="CHAD"/>
    <property type="match status" value="1"/>
</dbReference>
<evidence type="ECO:0000313" key="4">
    <source>
        <dbReference type="Proteomes" id="UP000323454"/>
    </source>
</evidence>
<dbReference type="Pfam" id="PF05235">
    <property type="entry name" value="CHAD"/>
    <property type="match status" value="1"/>
</dbReference>
<protein>
    <submittedName>
        <fullName evidence="3">CYTH and CHAD domain-containing protein</fullName>
    </submittedName>
</protein>
<keyword evidence="4" id="KW-1185">Reference proteome</keyword>
<feature type="domain" description="CHAD" evidence="2">
    <location>
        <begin position="213"/>
        <end position="498"/>
    </location>
</feature>
<accession>A0A5B2X487</accession>
<dbReference type="Pfam" id="PF01928">
    <property type="entry name" value="CYTH"/>
    <property type="match status" value="1"/>
</dbReference>
<dbReference type="PANTHER" id="PTHR39339">
    <property type="entry name" value="SLR1444 PROTEIN"/>
    <property type="match status" value="1"/>
</dbReference>
<feature type="domain" description="CYTH" evidence="1">
    <location>
        <begin position="5"/>
        <end position="200"/>
    </location>
</feature>
<dbReference type="Gene3D" id="2.40.320.10">
    <property type="entry name" value="Hypothetical Protein Pfu-838710-001"/>
    <property type="match status" value="1"/>
</dbReference>
<reference evidence="3 4" key="1">
    <citation type="submission" date="2019-09" db="EMBL/GenBank/DDBJ databases">
        <title>Goodfellowia gen. nov., a new genus of the Pseudonocardineae related to Actinoalloteichus, containing Goodfellowia coeruleoviolacea gen. nov., comb. nov. gen. nov., comb. nov.</title>
        <authorList>
            <person name="Labeda D."/>
        </authorList>
    </citation>
    <scope>NUCLEOTIDE SEQUENCE [LARGE SCALE GENOMIC DNA]</scope>
    <source>
        <strain evidence="3 4">AN110305</strain>
    </source>
</reference>
<dbReference type="OrthoDB" id="9777271at2"/>
<dbReference type="EMBL" id="VUOB01000042">
    <property type="protein sequence ID" value="KAA2258128.1"/>
    <property type="molecule type" value="Genomic_DNA"/>
</dbReference>
<dbReference type="InterPro" id="IPR033469">
    <property type="entry name" value="CYTH-like_dom_sf"/>
</dbReference>
<gene>
    <name evidence="3" type="ORF">F0L68_24455</name>
</gene>
<comment type="caution">
    <text evidence="3">The sequence shown here is derived from an EMBL/GenBank/DDBJ whole genome shotgun (WGS) entry which is preliminary data.</text>
</comment>
<dbReference type="AlphaFoldDB" id="A0A5B2X487"/>
<name>A0A5B2X487_9PSEU</name>
<dbReference type="PROSITE" id="PS51708">
    <property type="entry name" value="CHAD"/>
    <property type="match status" value="1"/>
</dbReference>
<dbReference type="Gene3D" id="1.40.20.10">
    <property type="entry name" value="CHAD domain"/>
    <property type="match status" value="1"/>
</dbReference>
<organism evidence="3 4">
    <name type="scientific">Solihabitans fulvus</name>
    <dbReference type="NCBI Taxonomy" id="1892852"/>
    <lineage>
        <taxon>Bacteria</taxon>
        <taxon>Bacillati</taxon>
        <taxon>Actinomycetota</taxon>
        <taxon>Actinomycetes</taxon>
        <taxon>Pseudonocardiales</taxon>
        <taxon>Pseudonocardiaceae</taxon>
        <taxon>Solihabitans</taxon>
    </lineage>
</organism>
<proteinExistence type="predicted"/>
<dbReference type="PROSITE" id="PS51707">
    <property type="entry name" value="CYTH"/>
    <property type="match status" value="1"/>
</dbReference>
<dbReference type="CDD" id="cd07374">
    <property type="entry name" value="CYTH-like_Pase"/>
    <property type="match status" value="1"/>
</dbReference>
<dbReference type="PANTHER" id="PTHR39339:SF1">
    <property type="entry name" value="CHAD DOMAIN-CONTAINING PROTEIN"/>
    <property type="match status" value="1"/>
</dbReference>
<evidence type="ECO:0000313" key="3">
    <source>
        <dbReference type="EMBL" id="KAA2258128.1"/>
    </source>
</evidence>
<dbReference type="RefSeq" id="WP_149852128.1">
    <property type="nucleotide sequence ID" value="NZ_VUOB01000042.1"/>
</dbReference>
<dbReference type="SUPFAM" id="SSF55154">
    <property type="entry name" value="CYTH-like phosphatases"/>
    <property type="match status" value="1"/>
</dbReference>
<dbReference type="InterPro" id="IPR038186">
    <property type="entry name" value="CHAD_dom_sf"/>
</dbReference>
<dbReference type="InterPro" id="IPR007899">
    <property type="entry name" value="CHAD_dom"/>
</dbReference>
<dbReference type="InterPro" id="IPR023577">
    <property type="entry name" value="CYTH_domain"/>
</dbReference>
<sequence length="506" mass="55245">MATRTRETERKYELPAGGTLPALDDLPGVTVASPPDDLSLDAVYHDTPDLRLAAAGITLRRRTGGSDAGWHLKLPAGKDSRDELRVPLGRTGKRVPRELAELVRAYSRGAGLIPVVHLRTARRRWTLLDADGNPAAEVASDDVSAQTLGESATLDSWREVEVELLGGDRDLLDTVGARLRGAGVLPSDGRPKLVRLLGNRVPVAPARSAPNRRSTAGQVVLADLRTQVARIKREDPRVRQDEPDSVHSMRVATRRLRSTLQAYGSVVARKHTRMLTEELRWLAGVLGQARDLEVLERRFVDAVAELPDELVLGNVRARLVEHFAGRAASARADVLAALDGPRYLALLDALDELLANPPLTPLAEGRAAGVLPELAGRAWRTLARATAATDGLDQGHELDRALHEVRKKAKRFRYTAESAVPVLGKGPKRSARRAKALQRLLGDHQDSVLARGELRQLAVETHLSGDNSFTFGLLHEREHNRADDAEAAFPSAWRAAAKRGQLRWLA</sequence>
<dbReference type="Proteomes" id="UP000323454">
    <property type="component" value="Unassembled WGS sequence"/>
</dbReference>
<evidence type="ECO:0000259" key="1">
    <source>
        <dbReference type="PROSITE" id="PS51707"/>
    </source>
</evidence>
<reference evidence="3 4" key="2">
    <citation type="submission" date="2019-09" db="EMBL/GenBank/DDBJ databases">
        <authorList>
            <person name="Jin C."/>
        </authorList>
    </citation>
    <scope>NUCLEOTIDE SEQUENCE [LARGE SCALE GENOMIC DNA]</scope>
    <source>
        <strain evidence="3 4">AN110305</strain>
    </source>
</reference>